<reference evidence="4" key="1">
    <citation type="submission" date="2020-04" db="EMBL/GenBank/DDBJ databases">
        <authorList>
            <person name="Neveu A P."/>
        </authorList>
    </citation>
    <scope>NUCLEOTIDE SEQUENCE</scope>
    <source>
        <tissue evidence="4">Whole embryo</tissue>
    </source>
</reference>
<protein>
    <submittedName>
        <fullName evidence="4">NTPase KAP family P-loop domain-containing protein 1-like</fullName>
    </submittedName>
</protein>
<evidence type="ECO:0000313" key="4">
    <source>
        <dbReference type="EMBL" id="CAB3264343.1"/>
    </source>
</evidence>
<gene>
    <name evidence="4" type="primary">Nkpd1</name>
</gene>
<dbReference type="Gene3D" id="1.10.150.50">
    <property type="entry name" value="Transcription Factor, Ets-1"/>
    <property type="match status" value="1"/>
</dbReference>
<dbReference type="PANTHER" id="PTHR22674">
    <property type="entry name" value="NTPASE, KAP FAMILY P-LOOP DOMAIN-CONTAINING 1"/>
    <property type="match status" value="1"/>
</dbReference>
<dbReference type="InterPro" id="IPR052754">
    <property type="entry name" value="NTPase_KAP_P-loop"/>
</dbReference>
<dbReference type="PANTHER" id="PTHR22674:SF6">
    <property type="entry name" value="NTPASE KAP FAMILY P-LOOP DOMAIN-CONTAINING PROTEIN 1"/>
    <property type="match status" value="1"/>
</dbReference>
<evidence type="ECO:0000256" key="1">
    <source>
        <dbReference type="SAM" id="Phobius"/>
    </source>
</evidence>
<dbReference type="InterPro" id="IPR011646">
    <property type="entry name" value="KAP_P-loop"/>
</dbReference>
<dbReference type="SUPFAM" id="SSF47769">
    <property type="entry name" value="SAM/Pointed domain"/>
    <property type="match status" value="1"/>
</dbReference>
<dbReference type="Pfam" id="PF07693">
    <property type="entry name" value="KAP_NTPase"/>
    <property type="match status" value="1"/>
</dbReference>
<feature type="transmembrane region" description="Helical" evidence="1">
    <location>
        <begin position="181"/>
        <end position="201"/>
    </location>
</feature>
<dbReference type="InterPro" id="IPR027417">
    <property type="entry name" value="P-loop_NTPase"/>
</dbReference>
<dbReference type="SUPFAM" id="SSF52540">
    <property type="entry name" value="P-loop containing nucleoside triphosphate hydrolases"/>
    <property type="match status" value="1"/>
</dbReference>
<feature type="transmembrane region" description="Helical" evidence="1">
    <location>
        <begin position="76"/>
        <end position="94"/>
    </location>
</feature>
<feature type="domain" description="KAP NTPase" evidence="2">
    <location>
        <begin position="22"/>
        <end position="391"/>
    </location>
</feature>
<evidence type="ECO:0000259" key="2">
    <source>
        <dbReference type="Pfam" id="PF07693"/>
    </source>
</evidence>
<dbReference type="AlphaFoldDB" id="A0A6F9DMZ1"/>
<dbReference type="InterPro" id="IPR013761">
    <property type="entry name" value="SAM/pointed_sf"/>
</dbReference>
<accession>A0A6F9DMZ1</accession>
<sequence>MDYHHSKGDSVKSETPHDASYSRMADVLGDTISFRPPPLTVGVFGKWGTGKSRMLKLIRERIETNTSSKEKQSNSLSLGLFALIYRLLFFNPNFHIPKSKDIKFVFVDFSILDYAGTDQLWAGIITHISSKIEEVFGSWSVRVFRAWNYKPDKDLKAYLVTCDEHPQKNCKDRWTLSCTSVFMVTALIAIVVLVIVLFSIYGFPQFSTDTGEVFSAVVTTSLAAMLGLGVASKIGDIFRMVFNLVKTQAEKVKAMANEENFSSNLGFMYKVKTEVYYITSLVRYAGLFLEKDIRLCLIIDDIDILTSERAKGLFQVVSLLQSSPSSPYIQILCMDPYIAASIIKKSLNSEFKNGHAFLRKHIELPFHIPCLDEKNKMQYLVSSGPIRRLAGLRSPKQTPKLNQNQKDETIPLVDVVTVNASHYKPKLGSFCSEDDYAQSWNTVRTCFLSNPSLLTYIDGNELRVQRILSSTQLAVRLIDSVGPKVPEVDVKKLASWIILVDQWPYRLSCMWQAIEDNSQLYELDPNAAYKFSPTSRLRDLYPLIIQDIKAVKTWRDFLELDADPEIFGQFLSAFPLTVGDLKEFLPYTTNLDRSIRRIVANAIVKNRISNKPALKEHIKRWKHQRPLETWSVEDVCNEFNNIGLNEKNLEAYLKLIKDHDIDGKTLRRVAPSDIKKQLKMSLGDWVSAKEHFAALQTFFGEKRKSLSLDPYELLTTSVEECCSENFSESDV</sequence>
<organism evidence="4">
    <name type="scientific">Phallusia mammillata</name>
    <dbReference type="NCBI Taxonomy" id="59560"/>
    <lineage>
        <taxon>Eukaryota</taxon>
        <taxon>Metazoa</taxon>
        <taxon>Chordata</taxon>
        <taxon>Tunicata</taxon>
        <taxon>Ascidiacea</taxon>
        <taxon>Phlebobranchia</taxon>
        <taxon>Ascidiidae</taxon>
        <taxon>Phallusia</taxon>
    </lineage>
</organism>
<dbReference type="Pfam" id="PF23307">
    <property type="entry name" value="SAM_KIDINS220"/>
    <property type="match status" value="1"/>
</dbReference>
<dbReference type="InterPro" id="IPR057092">
    <property type="entry name" value="SAM_KIDINS220"/>
</dbReference>
<feature type="transmembrane region" description="Helical" evidence="1">
    <location>
        <begin position="213"/>
        <end position="231"/>
    </location>
</feature>
<evidence type="ECO:0000259" key="3">
    <source>
        <dbReference type="Pfam" id="PF23307"/>
    </source>
</evidence>
<keyword evidence="1" id="KW-0812">Transmembrane</keyword>
<proteinExistence type="evidence at transcript level"/>
<keyword evidence="1" id="KW-1133">Transmembrane helix</keyword>
<feature type="domain" description="Kinase D-interacting substrate of 220 kDa-like SAM" evidence="3">
    <location>
        <begin position="625"/>
        <end position="687"/>
    </location>
</feature>
<dbReference type="EMBL" id="LR788481">
    <property type="protein sequence ID" value="CAB3264343.1"/>
    <property type="molecule type" value="mRNA"/>
</dbReference>
<keyword evidence="1" id="KW-0472">Membrane</keyword>
<name>A0A6F9DMZ1_9ASCI</name>